<evidence type="ECO:0000313" key="2">
    <source>
        <dbReference type="EMBL" id="MZR12918.1"/>
    </source>
</evidence>
<gene>
    <name evidence="2" type="ORF">GQE99_07775</name>
</gene>
<comment type="caution">
    <text evidence="2">The sequence shown here is derived from an EMBL/GenBank/DDBJ whole genome shotgun (WGS) entry which is preliminary data.</text>
</comment>
<dbReference type="Proteomes" id="UP000467322">
    <property type="component" value="Unassembled WGS sequence"/>
</dbReference>
<dbReference type="RefSeq" id="WP_161351034.1">
    <property type="nucleotide sequence ID" value="NZ_WTUX01000011.1"/>
</dbReference>
<name>A0A845M3G9_9RHOB</name>
<organism evidence="2 3">
    <name type="scientific">Maritimibacter harenae</name>
    <dbReference type="NCBI Taxonomy" id="2606218"/>
    <lineage>
        <taxon>Bacteria</taxon>
        <taxon>Pseudomonadati</taxon>
        <taxon>Pseudomonadota</taxon>
        <taxon>Alphaproteobacteria</taxon>
        <taxon>Rhodobacterales</taxon>
        <taxon>Roseobacteraceae</taxon>
        <taxon>Maritimibacter</taxon>
    </lineage>
</organism>
<reference evidence="2 3" key="1">
    <citation type="submission" date="2019-12" db="EMBL/GenBank/DDBJ databases">
        <title>Maritimibacter sp. nov. sp. isolated from sea sand.</title>
        <authorList>
            <person name="Kim J."/>
            <person name="Jeong S.E."/>
            <person name="Jung H.S."/>
            <person name="Jeon C.O."/>
        </authorList>
    </citation>
    <scope>NUCLEOTIDE SEQUENCE [LARGE SCALE GENOMIC DNA]</scope>
    <source>
        <strain evidence="2 3">DP07</strain>
    </source>
</reference>
<proteinExistence type="predicted"/>
<sequence>MTDLKFQHAQVLQNLIPVLERRIENALEQSRFDEAEALYQEVKHHQETLAELETEGVPATRTRPSFGGAMMRAEGREKS</sequence>
<accession>A0A845M3G9</accession>
<dbReference type="EMBL" id="WTUX01000011">
    <property type="protein sequence ID" value="MZR12918.1"/>
    <property type="molecule type" value="Genomic_DNA"/>
</dbReference>
<dbReference type="AlphaFoldDB" id="A0A845M3G9"/>
<evidence type="ECO:0000313" key="3">
    <source>
        <dbReference type="Proteomes" id="UP000467322"/>
    </source>
</evidence>
<keyword evidence="3" id="KW-1185">Reference proteome</keyword>
<protein>
    <submittedName>
        <fullName evidence="2">Uncharacterized protein</fullName>
    </submittedName>
</protein>
<evidence type="ECO:0000256" key="1">
    <source>
        <dbReference type="SAM" id="MobiDB-lite"/>
    </source>
</evidence>
<feature type="region of interest" description="Disordered" evidence="1">
    <location>
        <begin position="51"/>
        <end position="79"/>
    </location>
</feature>